<reference evidence="1" key="1">
    <citation type="submission" date="2022-04" db="EMBL/GenBank/DDBJ databases">
        <title>Genome of the entomopathogenic fungus Entomophthora muscae.</title>
        <authorList>
            <person name="Elya C."/>
            <person name="Lovett B.R."/>
            <person name="Lee E."/>
            <person name="Macias A.M."/>
            <person name="Hajek A.E."/>
            <person name="De Bivort B.L."/>
            <person name="Kasson M.T."/>
            <person name="De Fine Licht H.H."/>
            <person name="Stajich J.E."/>
        </authorList>
    </citation>
    <scope>NUCLEOTIDE SEQUENCE</scope>
    <source>
        <strain evidence="1">Berkeley</strain>
    </source>
</reference>
<protein>
    <submittedName>
        <fullName evidence="1">Transcription initiation factor TFIID subunit 9</fullName>
    </submittedName>
</protein>
<dbReference type="EMBL" id="QTSX02005762">
    <property type="protein sequence ID" value="KAJ9057847.1"/>
    <property type="molecule type" value="Genomic_DNA"/>
</dbReference>
<keyword evidence="2" id="KW-1185">Reference proteome</keyword>
<evidence type="ECO:0000313" key="2">
    <source>
        <dbReference type="Proteomes" id="UP001165960"/>
    </source>
</evidence>
<evidence type="ECO:0000313" key="1">
    <source>
        <dbReference type="EMBL" id="KAJ9057847.1"/>
    </source>
</evidence>
<accession>A0ACC2S632</accession>
<organism evidence="1 2">
    <name type="scientific">Entomophthora muscae</name>
    <dbReference type="NCBI Taxonomy" id="34485"/>
    <lineage>
        <taxon>Eukaryota</taxon>
        <taxon>Fungi</taxon>
        <taxon>Fungi incertae sedis</taxon>
        <taxon>Zoopagomycota</taxon>
        <taxon>Entomophthoromycotina</taxon>
        <taxon>Entomophthoromycetes</taxon>
        <taxon>Entomophthorales</taxon>
        <taxon>Entomophthoraceae</taxon>
        <taxon>Entomophthora</taxon>
    </lineage>
</organism>
<comment type="caution">
    <text evidence="1">The sequence shown here is derived from an EMBL/GenBank/DDBJ whole genome shotgun (WGS) entry which is preliminary data.</text>
</comment>
<name>A0ACC2S632_9FUNG</name>
<gene>
    <name evidence="1" type="primary">TAF9_2</name>
    <name evidence="1" type="ORF">DSO57_1018737</name>
</gene>
<sequence>MTKANHPPSPNNSTVQPEQTVESSSQPASVPQVLVSEPLGSQNLPKSAQTISIILSSFGIMDVQPNVIYQLQEFAHRYTCDVLQDAQILSDHCGKASVDFDDVSEAIHGRIHHSFAPPPPQDFLDELAQTVNSTPLPPIQEKFGVRLPPEKYCLTAANYQIIPDSSSLGGSRYNSNFKNPKVSQVDLGYESKEQRQSKATSGSNDDYDSIQSREGDLKRSESAEHGSQVDNKLTEDEDEDMDFEEVDDSIKPSD</sequence>
<dbReference type="Proteomes" id="UP001165960">
    <property type="component" value="Unassembled WGS sequence"/>
</dbReference>
<proteinExistence type="predicted"/>